<dbReference type="InterPro" id="IPR019787">
    <property type="entry name" value="Znf_PHD-finger"/>
</dbReference>
<feature type="region of interest" description="Disordered" evidence="5">
    <location>
        <begin position="837"/>
        <end position="858"/>
    </location>
</feature>
<feature type="compositionally biased region" description="Basic and acidic residues" evidence="5">
    <location>
        <begin position="1272"/>
        <end position="1287"/>
    </location>
</feature>
<proteinExistence type="predicted"/>
<evidence type="ECO:0000256" key="5">
    <source>
        <dbReference type="SAM" id="MobiDB-lite"/>
    </source>
</evidence>
<dbReference type="PROSITE" id="PS50016">
    <property type="entry name" value="ZF_PHD_2"/>
    <property type="match status" value="1"/>
</dbReference>
<keyword evidence="2 4" id="KW-0863">Zinc-finger</keyword>
<evidence type="ECO:0000256" key="2">
    <source>
        <dbReference type="ARBA" id="ARBA00022771"/>
    </source>
</evidence>
<evidence type="ECO:0000256" key="3">
    <source>
        <dbReference type="ARBA" id="ARBA00022833"/>
    </source>
</evidence>
<name>A0A8H5H9Z5_9AGAR</name>
<comment type="caution">
    <text evidence="7">The sequence shown here is derived from an EMBL/GenBank/DDBJ whole genome shotgun (WGS) entry which is preliminary data.</text>
</comment>
<feature type="region of interest" description="Disordered" evidence="5">
    <location>
        <begin position="1267"/>
        <end position="1314"/>
    </location>
</feature>
<keyword evidence="3" id="KW-0862">Zinc</keyword>
<evidence type="ECO:0000313" key="7">
    <source>
        <dbReference type="EMBL" id="KAF5379467.1"/>
    </source>
</evidence>
<dbReference type="OrthoDB" id="3056903at2759"/>
<dbReference type="InterPro" id="IPR011011">
    <property type="entry name" value="Znf_FYVE_PHD"/>
</dbReference>
<protein>
    <recommendedName>
        <fullName evidence="6">PHD-type domain-containing protein</fullName>
    </recommendedName>
</protein>
<evidence type="ECO:0000256" key="4">
    <source>
        <dbReference type="PROSITE-ProRule" id="PRU00146"/>
    </source>
</evidence>
<dbReference type="InterPro" id="IPR013083">
    <property type="entry name" value="Znf_RING/FYVE/PHD"/>
</dbReference>
<dbReference type="EMBL" id="JAACJP010000016">
    <property type="protein sequence ID" value="KAF5379467.1"/>
    <property type="molecule type" value="Genomic_DNA"/>
</dbReference>
<evidence type="ECO:0000313" key="8">
    <source>
        <dbReference type="Proteomes" id="UP000565441"/>
    </source>
</evidence>
<keyword evidence="1" id="KW-0479">Metal-binding</keyword>
<feature type="region of interest" description="Disordered" evidence="5">
    <location>
        <begin position="113"/>
        <end position="145"/>
    </location>
</feature>
<dbReference type="Gene3D" id="3.30.40.10">
    <property type="entry name" value="Zinc/RING finger domain, C3HC4 (zinc finger)"/>
    <property type="match status" value="1"/>
</dbReference>
<dbReference type="SUPFAM" id="SSF57903">
    <property type="entry name" value="FYVE/PHD zinc finger"/>
    <property type="match status" value="1"/>
</dbReference>
<feature type="compositionally biased region" description="Basic and acidic residues" evidence="5">
    <location>
        <begin position="129"/>
        <end position="145"/>
    </location>
</feature>
<sequence length="1314" mass="148728">MVLGFLKHVYRYFVPVNLDEHERASGVQGPLIPGQSSFSMESNIPIYDQTGRILGYVQHSHPPSEWTIPVTASMESKANISVAKPHVVDDEVLYSRTPDGKFIPVTAVHKSSRVPQSQALHETKRRRVEKGEKQGTEKDEMGDKVEWDGWPDGKFERDFMYSEVRGTNSLVMHWAHTVGGGDRRGDVFADEWEKGKKATRKCLGVIECDNFACEVTVRPNTRPDRLGAQLSKSCSCGAVLSWKQCGVRSILWTWKGGIHYSHEGEHFHRPPHKLHLLPEEGDRFEALVKSHPKAGPLQLIVGVPGVHGPGDSVADISDVLLNADRVSKERKSVKRGADTDGDSFIRAFSDFEVNHPGFIIASTLGRVTVISLQTKFMRSQLLKEEILNEPVNGMVNDAAHGWWKERTSLLMVTSTYCPVLSCWVPGMLSFTNGATTDHFMHHFLAVFQGIVDEAEVHGMEIEDRLFAGVKSLEISNKWQTTDSKSQVMDFSEAERSGFITAFTEFWYQHPNNARSRAELEAAAQRLLRGCEEHFRAGVTRVSRISGAVPPEMSEEFVQRALSLLKASDSEDFRSCTALLARDFPKLVNWINWWSRESHAMMLFGSERKMDVSIWESLPATNNAEEAMHWKLYSACGRNHAFLEGLQSLYKFALYYERRHAAALRNRQDLKNLIVSIPISFRVEIEDDYRQNSEVEQQLWNFPASFSLHISSTTEDQQVIYTYDGMKNGGFSIQEPGALFSTHLAGKNVSLPDEYDTHQAFYHLRGGLKAQAEFYRLQTDTYREKFDLVFFPQKLVSSFSVTYTGKDMQPMNKADRFWMQKPTHRPTTEYLSTKLADAVDSASDPAESEEETRQSARHKGLKTAVSFYAPIHQIPSSPSRLPSTPPAIATSELSSLSSLKSPAPSLPNSEFCIDCRCGLAGDGNIFYNGVEGRAIQCDECRDWSHVACRKNGRAGNLRENEPFICDKCTITPFLLPTRVSKRKKTISHPLKDRLREGCGALARQGEFWYPVRLIQPQEGGSRWQVRWWRGCNFEMNQNVADSFSVVDQRDIVDSLWMDRTERRKIRLGKWLHGWEVQTSEDVLADPSSMPYTDKVEKALSIFKDVLWTLLTTPKRVSSLKVPAKGWLESQKKNLTNTMIPYVGSLSIVERAQISNWFEAHISKDPKLRKHWLGLLPIAHAHTLFIASCLKMEPRNRDLAESDTLKKAWSLQLTGVPSVWTDVDVDRECLDLLEEQMFEISSQAGIAGHYQWGLDAGAHQAGWNPYAGAPPHWNHGDRDGSDTELEHGSKYISFRRPTPPVVDEKVRPKPRPKGRK</sequence>
<dbReference type="SMART" id="SM00249">
    <property type="entry name" value="PHD"/>
    <property type="match status" value="1"/>
</dbReference>
<gene>
    <name evidence="7" type="ORF">D9615_006598</name>
</gene>
<feature type="domain" description="PHD-type" evidence="6">
    <location>
        <begin position="908"/>
        <end position="970"/>
    </location>
</feature>
<keyword evidence="8" id="KW-1185">Reference proteome</keyword>
<evidence type="ECO:0000256" key="1">
    <source>
        <dbReference type="ARBA" id="ARBA00022723"/>
    </source>
</evidence>
<dbReference type="InterPro" id="IPR001965">
    <property type="entry name" value="Znf_PHD"/>
</dbReference>
<reference evidence="7 8" key="1">
    <citation type="journal article" date="2020" name="ISME J.">
        <title>Uncovering the hidden diversity of litter-decomposition mechanisms in mushroom-forming fungi.</title>
        <authorList>
            <person name="Floudas D."/>
            <person name="Bentzer J."/>
            <person name="Ahren D."/>
            <person name="Johansson T."/>
            <person name="Persson P."/>
            <person name="Tunlid A."/>
        </authorList>
    </citation>
    <scope>NUCLEOTIDE SEQUENCE [LARGE SCALE GENOMIC DNA]</scope>
    <source>
        <strain evidence="7 8">CBS 661.87</strain>
    </source>
</reference>
<dbReference type="Proteomes" id="UP000565441">
    <property type="component" value="Unassembled WGS sequence"/>
</dbReference>
<dbReference type="GO" id="GO:0008270">
    <property type="term" value="F:zinc ion binding"/>
    <property type="evidence" value="ECO:0007669"/>
    <property type="project" value="UniProtKB-KW"/>
</dbReference>
<accession>A0A8H5H9Z5</accession>
<organism evidence="7 8">
    <name type="scientific">Tricholomella constricta</name>
    <dbReference type="NCBI Taxonomy" id="117010"/>
    <lineage>
        <taxon>Eukaryota</taxon>
        <taxon>Fungi</taxon>
        <taxon>Dikarya</taxon>
        <taxon>Basidiomycota</taxon>
        <taxon>Agaricomycotina</taxon>
        <taxon>Agaricomycetes</taxon>
        <taxon>Agaricomycetidae</taxon>
        <taxon>Agaricales</taxon>
        <taxon>Tricholomatineae</taxon>
        <taxon>Lyophyllaceae</taxon>
        <taxon>Tricholomella</taxon>
    </lineage>
</organism>
<evidence type="ECO:0000259" key="6">
    <source>
        <dbReference type="PROSITE" id="PS50016"/>
    </source>
</evidence>